<evidence type="ECO:0000256" key="3">
    <source>
        <dbReference type="SAM" id="SignalP"/>
    </source>
</evidence>
<keyword evidence="2" id="KW-0812">Transmembrane</keyword>
<evidence type="ECO:0000256" key="1">
    <source>
        <dbReference type="SAM" id="MobiDB-lite"/>
    </source>
</evidence>
<feature type="compositionally biased region" description="Basic and acidic residues" evidence="1">
    <location>
        <begin position="203"/>
        <end position="213"/>
    </location>
</feature>
<comment type="caution">
    <text evidence="4">The sequence shown here is derived from an EMBL/GenBank/DDBJ whole genome shotgun (WGS) entry which is preliminary data.</text>
</comment>
<feature type="transmembrane region" description="Helical" evidence="2">
    <location>
        <begin position="232"/>
        <end position="252"/>
    </location>
</feature>
<keyword evidence="5" id="KW-1185">Reference proteome</keyword>
<feature type="compositionally biased region" description="Acidic residues" evidence="1">
    <location>
        <begin position="87"/>
        <end position="108"/>
    </location>
</feature>
<feature type="compositionally biased region" description="Basic and acidic residues" evidence="1">
    <location>
        <begin position="59"/>
        <end position="86"/>
    </location>
</feature>
<feature type="compositionally biased region" description="Low complexity" evidence="1">
    <location>
        <begin position="46"/>
        <end position="58"/>
    </location>
</feature>
<gene>
    <name evidence="4" type="ORF">GCM10009535_34110</name>
</gene>
<dbReference type="RefSeq" id="WP_344002021.1">
    <property type="nucleotide sequence ID" value="NZ_BAAAGU010000033.1"/>
</dbReference>
<evidence type="ECO:0000313" key="5">
    <source>
        <dbReference type="Proteomes" id="UP001500724"/>
    </source>
</evidence>
<feature type="region of interest" description="Disordered" evidence="1">
    <location>
        <begin position="27"/>
        <end position="230"/>
    </location>
</feature>
<sequence>MRRTVRALSLAAAAGTALGVLAPVASASPFAPPERDAAPSATCPPQQGHQSWQGQSGSAEEKEAEDKKGQKEQKDQKEQKKAKDAEAGLEAELDSLETEILDAEEELSAQEHDTLIPDDTDDTDDSDDTDDADDSGGTSADETVPQSGGAAGLLSEEPDTPATDESLAADEPLAADDPLAAEDATRLWESGAGKPTAKPSASHGKDPDCDRPRAPGGVHAGDGGSLTDSVPALAAGGLLIAGAFGAAAHRLLGRRKDPGRHR</sequence>
<evidence type="ECO:0000256" key="2">
    <source>
        <dbReference type="SAM" id="Phobius"/>
    </source>
</evidence>
<dbReference type="Proteomes" id="UP001500724">
    <property type="component" value="Unassembled WGS sequence"/>
</dbReference>
<dbReference type="EMBL" id="BAAAGU010000033">
    <property type="protein sequence ID" value="GAA0652895.1"/>
    <property type="molecule type" value="Genomic_DNA"/>
</dbReference>
<keyword evidence="3" id="KW-0732">Signal</keyword>
<evidence type="ECO:0000313" key="4">
    <source>
        <dbReference type="EMBL" id="GAA0652895.1"/>
    </source>
</evidence>
<feature type="signal peptide" evidence="3">
    <location>
        <begin position="1"/>
        <end position="27"/>
    </location>
</feature>
<reference evidence="5" key="1">
    <citation type="journal article" date="2019" name="Int. J. Syst. Evol. Microbiol.">
        <title>The Global Catalogue of Microorganisms (GCM) 10K type strain sequencing project: providing services to taxonomists for standard genome sequencing and annotation.</title>
        <authorList>
            <consortium name="The Broad Institute Genomics Platform"/>
            <consortium name="The Broad Institute Genome Sequencing Center for Infectious Disease"/>
            <person name="Wu L."/>
            <person name="Ma J."/>
        </authorList>
    </citation>
    <scope>NUCLEOTIDE SEQUENCE [LARGE SCALE GENOMIC DNA]</scope>
    <source>
        <strain evidence="5">JCM 10367</strain>
    </source>
</reference>
<organism evidence="4 5">
    <name type="scientific">Streptomyces thermocarboxydovorans</name>
    <dbReference type="NCBI Taxonomy" id="59298"/>
    <lineage>
        <taxon>Bacteria</taxon>
        <taxon>Bacillati</taxon>
        <taxon>Actinomycetota</taxon>
        <taxon>Actinomycetes</taxon>
        <taxon>Kitasatosporales</taxon>
        <taxon>Streptomycetaceae</taxon>
        <taxon>Streptomyces</taxon>
    </lineage>
</organism>
<keyword evidence="2" id="KW-0472">Membrane</keyword>
<name>A0ABP3SQF0_9ACTN</name>
<proteinExistence type="predicted"/>
<feature type="chain" id="PRO_5046806118" evidence="3">
    <location>
        <begin position="28"/>
        <end position="262"/>
    </location>
</feature>
<feature type="compositionally biased region" description="Low complexity" evidence="1">
    <location>
        <begin position="164"/>
        <end position="182"/>
    </location>
</feature>
<feature type="compositionally biased region" description="Acidic residues" evidence="1">
    <location>
        <begin position="116"/>
        <end position="134"/>
    </location>
</feature>
<protein>
    <submittedName>
        <fullName evidence="4">Uncharacterized protein</fullName>
    </submittedName>
</protein>
<keyword evidence="2" id="KW-1133">Transmembrane helix</keyword>
<accession>A0ABP3SQF0</accession>